<comment type="caution">
    <text evidence="5">The sequence shown here is derived from an EMBL/GenBank/DDBJ whole genome shotgun (WGS) entry which is preliminary data.</text>
</comment>
<evidence type="ECO:0000256" key="4">
    <source>
        <dbReference type="ARBA" id="ARBA00022842"/>
    </source>
</evidence>
<dbReference type="SFLD" id="SFLDS00003">
    <property type="entry name" value="Haloacid_Dehalogenase"/>
    <property type="match status" value="1"/>
</dbReference>
<dbReference type="FunFam" id="1.10.150.240:FF:000001">
    <property type="entry name" value="Haloacid dehalogenase-like hydrolase domain"/>
    <property type="match status" value="1"/>
</dbReference>
<sequence length="223" mass="24347">MRKIKAVIFDMDGLLLSTEPIYTEVTKAVVSQFGKSFDWALKSKMIGRGRIESAQILIDGLSLPLTPDGLYELQKPLMEKAFLLAQPMPGAFALTSALVVQTVPIALATSSNQHLYQIKTHQHQVWFSQFSAIVTGDDPLVAHCKPAPDIFLEAARRLRIAPEFCLVFEDAPTGIAAAKAAGMAAVAVPDPHMDLAEYQDADLILGSLEYFDPKPWGLPSLAR</sequence>
<keyword evidence="3 5" id="KW-0378">Hydrolase</keyword>
<comment type="cofactor">
    <cofactor evidence="1">
        <name>Mg(2+)</name>
        <dbReference type="ChEBI" id="CHEBI:18420"/>
    </cofactor>
</comment>
<dbReference type="InterPro" id="IPR036412">
    <property type="entry name" value="HAD-like_sf"/>
</dbReference>
<dbReference type="InterPro" id="IPR023198">
    <property type="entry name" value="PGP-like_dom2"/>
</dbReference>
<dbReference type="PANTHER" id="PTHR18901:SF38">
    <property type="entry name" value="PSEUDOURIDINE-5'-PHOSPHATASE"/>
    <property type="match status" value="1"/>
</dbReference>
<keyword evidence="2" id="KW-0479">Metal-binding</keyword>
<dbReference type="Gene3D" id="1.10.150.240">
    <property type="entry name" value="Putative phosphatase, domain 2"/>
    <property type="match status" value="1"/>
</dbReference>
<organism evidence="5 6">
    <name type="scientific">Candidatus Lambdaproteobacteria bacterium RIFOXYD2_FULL_50_16</name>
    <dbReference type="NCBI Taxonomy" id="1817772"/>
    <lineage>
        <taxon>Bacteria</taxon>
        <taxon>Pseudomonadati</taxon>
        <taxon>Pseudomonadota</taxon>
        <taxon>Candidatus Lambdaproteobacteria</taxon>
    </lineage>
</organism>
<dbReference type="NCBIfam" id="TIGR01509">
    <property type="entry name" value="HAD-SF-IA-v3"/>
    <property type="match status" value="1"/>
</dbReference>
<keyword evidence="4" id="KW-0460">Magnesium</keyword>
<protein>
    <submittedName>
        <fullName evidence="5">HAD family hydrolase</fullName>
    </submittedName>
</protein>
<name>A0A1F6GE91_9PROT</name>
<dbReference type="PANTHER" id="PTHR18901">
    <property type="entry name" value="2-DEOXYGLUCOSE-6-PHOSPHATE PHOSPHATASE 2"/>
    <property type="match status" value="1"/>
</dbReference>
<evidence type="ECO:0000313" key="5">
    <source>
        <dbReference type="EMBL" id="OGG96430.1"/>
    </source>
</evidence>
<dbReference type="Proteomes" id="UP000178449">
    <property type="component" value="Unassembled WGS sequence"/>
</dbReference>
<dbReference type="AlphaFoldDB" id="A0A1F6GE91"/>
<evidence type="ECO:0000256" key="3">
    <source>
        <dbReference type="ARBA" id="ARBA00022801"/>
    </source>
</evidence>
<accession>A0A1F6GE91</accession>
<evidence type="ECO:0000256" key="1">
    <source>
        <dbReference type="ARBA" id="ARBA00001946"/>
    </source>
</evidence>
<dbReference type="SFLD" id="SFLDG01129">
    <property type="entry name" value="C1.5:_HAD__Beta-PGM__Phosphata"/>
    <property type="match status" value="1"/>
</dbReference>
<dbReference type="GO" id="GO:0016791">
    <property type="term" value="F:phosphatase activity"/>
    <property type="evidence" value="ECO:0007669"/>
    <property type="project" value="UniProtKB-ARBA"/>
</dbReference>
<dbReference type="GO" id="GO:0046872">
    <property type="term" value="F:metal ion binding"/>
    <property type="evidence" value="ECO:0007669"/>
    <property type="project" value="UniProtKB-KW"/>
</dbReference>
<dbReference type="Gene3D" id="3.40.50.1000">
    <property type="entry name" value="HAD superfamily/HAD-like"/>
    <property type="match status" value="1"/>
</dbReference>
<proteinExistence type="predicted"/>
<evidence type="ECO:0000313" key="6">
    <source>
        <dbReference type="Proteomes" id="UP000178449"/>
    </source>
</evidence>
<dbReference type="InterPro" id="IPR023214">
    <property type="entry name" value="HAD_sf"/>
</dbReference>
<dbReference type="STRING" id="1817772.A2527_01775"/>
<gene>
    <name evidence="5" type="ORF">A2527_01775</name>
</gene>
<dbReference type="SUPFAM" id="SSF56784">
    <property type="entry name" value="HAD-like"/>
    <property type="match status" value="1"/>
</dbReference>
<dbReference type="EMBL" id="MFNE01000013">
    <property type="protein sequence ID" value="OGG96430.1"/>
    <property type="molecule type" value="Genomic_DNA"/>
</dbReference>
<evidence type="ECO:0000256" key="2">
    <source>
        <dbReference type="ARBA" id="ARBA00022723"/>
    </source>
</evidence>
<dbReference type="InterPro" id="IPR006439">
    <property type="entry name" value="HAD-SF_hydro_IA"/>
</dbReference>
<dbReference type="FunFam" id="3.40.50.1000:FF:000055">
    <property type="entry name" value="Haloacid dehalogenase-like hydrolase family protein"/>
    <property type="match status" value="1"/>
</dbReference>
<dbReference type="Pfam" id="PF00702">
    <property type="entry name" value="Hydrolase"/>
    <property type="match status" value="1"/>
</dbReference>
<reference evidence="5 6" key="1">
    <citation type="journal article" date="2016" name="Nat. Commun.">
        <title>Thousands of microbial genomes shed light on interconnected biogeochemical processes in an aquifer system.</title>
        <authorList>
            <person name="Anantharaman K."/>
            <person name="Brown C.T."/>
            <person name="Hug L.A."/>
            <person name="Sharon I."/>
            <person name="Castelle C.J."/>
            <person name="Probst A.J."/>
            <person name="Thomas B.C."/>
            <person name="Singh A."/>
            <person name="Wilkins M.J."/>
            <person name="Karaoz U."/>
            <person name="Brodie E.L."/>
            <person name="Williams K.H."/>
            <person name="Hubbard S.S."/>
            <person name="Banfield J.F."/>
        </authorList>
    </citation>
    <scope>NUCLEOTIDE SEQUENCE [LARGE SCALE GENOMIC DNA]</scope>
</reference>